<proteinExistence type="inferred from homology"/>
<comment type="similarity">
    <text evidence="1">Belongs to the D-isomer specific 2-hydroxyacid dehydrogenase family.</text>
</comment>
<dbReference type="InterPro" id="IPR006139">
    <property type="entry name" value="D-isomer_2_OHA_DH_cat_dom"/>
</dbReference>
<dbReference type="PANTHER" id="PTHR42938:SF9">
    <property type="entry name" value="FORMATE DEHYDROGENASE 1"/>
    <property type="match status" value="1"/>
</dbReference>
<evidence type="ECO:0000259" key="2">
    <source>
        <dbReference type="Pfam" id="PF00389"/>
    </source>
</evidence>
<reference evidence="4 5" key="1">
    <citation type="submission" date="2017-11" db="EMBL/GenBank/DDBJ databases">
        <title>Infants hospitalized years apart are colonized by the same room-sourced microbial strains.</title>
        <authorList>
            <person name="Brooks B."/>
            <person name="Olm M.R."/>
            <person name="Firek B.A."/>
            <person name="Baker R."/>
            <person name="Thomas B.C."/>
            <person name="Morowitz M.J."/>
            <person name="Banfield J.F."/>
        </authorList>
    </citation>
    <scope>NUCLEOTIDE SEQUENCE [LARGE SCALE GENOMIC DNA]</scope>
    <source>
        <strain evidence="4">S2_009_000_R2_76</strain>
    </source>
</reference>
<comment type="caution">
    <text evidence="4">The sequence shown here is derived from an EMBL/GenBank/DDBJ whole genome shotgun (WGS) entry which is preliminary data.</text>
</comment>
<dbReference type="PANTHER" id="PTHR42938">
    <property type="entry name" value="FORMATE DEHYDROGENASE 1"/>
    <property type="match status" value="1"/>
</dbReference>
<dbReference type="SUPFAM" id="SSF51735">
    <property type="entry name" value="NAD(P)-binding Rossmann-fold domains"/>
    <property type="match status" value="1"/>
</dbReference>
<feature type="domain" description="D-isomer specific 2-hydroxyacid dehydrogenase NAD-binding" evidence="3">
    <location>
        <begin position="107"/>
        <end position="288"/>
    </location>
</feature>
<dbReference type="InterPro" id="IPR036291">
    <property type="entry name" value="NAD(P)-bd_dom_sf"/>
</dbReference>
<evidence type="ECO:0000313" key="4">
    <source>
        <dbReference type="EMBL" id="PZP41426.1"/>
    </source>
</evidence>
<keyword evidence="1" id="KW-0560">Oxidoreductase</keyword>
<dbReference type="InterPro" id="IPR006140">
    <property type="entry name" value="D-isomer_DH_NAD-bd"/>
</dbReference>
<dbReference type="Gene3D" id="3.40.50.720">
    <property type="entry name" value="NAD(P)-binding Rossmann-like Domain"/>
    <property type="match status" value="2"/>
</dbReference>
<dbReference type="Pfam" id="PF02826">
    <property type="entry name" value="2-Hacid_dh_C"/>
    <property type="match status" value="1"/>
</dbReference>
<dbReference type="EMBL" id="QFOI01000519">
    <property type="protein sequence ID" value="PZP41426.1"/>
    <property type="molecule type" value="Genomic_DNA"/>
</dbReference>
<evidence type="ECO:0000259" key="3">
    <source>
        <dbReference type="Pfam" id="PF02826"/>
    </source>
</evidence>
<dbReference type="GO" id="GO:0016616">
    <property type="term" value="F:oxidoreductase activity, acting on the CH-OH group of donors, NAD or NADP as acceptor"/>
    <property type="evidence" value="ECO:0007669"/>
    <property type="project" value="InterPro"/>
</dbReference>
<accession>A0A2W5G7F5</accession>
<dbReference type="Pfam" id="PF00389">
    <property type="entry name" value="2-Hacid_dh"/>
    <property type="match status" value="1"/>
</dbReference>
<dbReference type="Proteomes" id="UP000249645">
    <property type="component" value="Unassembled WGS sequence"/>
</dbReference>
<evidence type="ECO:0000256" key="1">
    <source>
        <dbReference type="RuleBase" id="RU003719"/>
    </source>
</evidence>
<organism evidence="4 5">
    <name type="scientific">Pseudopedobacter saltans</name>
    <dbReference type="NCBI Taxonomy" id="151895"/>
    <lineage>
        <taxon>Bacteria</taxon>
        <taxon>Pseudomonadati</taxon>
        <taxon>Bacteroidota</taxon>
        <taxon>Sphingobacteriia</taxon>
        <taxon>Sphingobacteriales</taxon>
        <taxon>Sphingobacteriaceae</taxon>
        <taxon>Pseudopedobacter</taxon>
    </lineage>
</organism>
<dbReference type="SUPFAM" id="SSF52283">
    <property type="entry name" value="Formate/glycerate dehydrogenase catalytic domain-like"/>
    <property type="match status" value="1"/>
</dbReference>
<dbReference type="AlphaFoldDB" id="A0A2W5G7F5"/>
<feature type="domain" description="D-isomer specific 2-hydroxyacid dehydrogenase catalytic" evidence="2">
    <location>
        <begin position="6"/>
        <end position="305"/>
    </location>
</feature>
<evidence type="ECO:0000313" key="5">
    <source>
        <dbReference type="Proteomes" id="UP000249645"/>
    </source>
</evidence>
<sequence>MKKKALITAKVHPYLIETLEKNDYEVNYQPNITKQEVQNLAHDLDGLIITTRIVVGQSIIDAAPKLKWIGRLGSGMELIDVPYAQSKGIQCESSPEGNCNAVGEHSLGLLLGLMNNIHKSANEVAVGQWIRDANRGDELSGKTVGIVGFGHTGPAFARVLSSFGVTILAHDKYKFGFGIGNIKETTPEDILENADVVSMNIPLTEETLHYANDDFFAKMQRKPYFISCCRGKVTETSAVIRALQNGQIKAAALDVLENEKLETFTPTQKEELAWLSQQPNVIVTPHIAGYTHEAFYKMAKVVLDKLGIN</sequence>
<protein>
    <submittedName>
        <fullName evidence="4">Hydroxyacid dehydrogenase</fullName>
    </submittedName>
</protein>
<gene>
    <name evidence="4" type="ORF">DI598_18230</name>
</gene>
<dbReference type="GO" id="GO:0051287">
    <property type="term" value="F:NAD binding"/>
    <property type="evidence" value="ECO:0007669"/>
    <property type="project" value="InterPro"/>
</dbReference>
<name>A0A2W5G7F5_9SPHI</name>